<protein>
    <submittedName>
        <fullName evidence="2">Uncharacterized protein</fullName>
    </submittedName>
</protein>
<gene>
    <name evidence="2" type="ORF">D0T12_23090</name>
</gene>
<evidence type="ECO:0000313" key="2">
    <source>
        <dbReference type="EMBL" id="RFS83072.1"/>
    </source>
</evidence>
<dbReference type="Proteomes" id="UP000262882">
    <property type="component" value="Unassembled WGS sequence"/>
</dbReference>
<dbReference type="EMBL" id="QVNQ01000007">
    <property type="protein sequence ID" value="RFS83072.1"/>
    <property type="molecule type" value="Genomic_DNA"/>
</dbReference>
<keyword evidence="3" id="KW-1185">Reference proteome</keyword>
<feature type="compositionally biased region" description="Basic and acidic residues" evidence="1">
    <location>
        <begin position="17"/>
        <end position="27"/>
    </location>
</feature>
<accession>A0A372GD19</accession>
<feature type="compositionally biased region" description="Polar residues" evidence="1">
    <location>
        <begin position="1"/>
        <end position="10"/>
    </location>
</feature>
<organism evidence="2 3">
    <name type="scientific">Actinomadura spongiicola</name>
    <dbReference type="NCBI Taxonomy" id="2303421"/>
    <lineage>
        <taxon>Bacteria</taxon>
        <taxon>Bacillati</taxon>
        <taxon>Actinomycetota</taxon>
        <taxon>Actinomycetes</taxon>
        <taxon>Streptosporangiales</taxon>
        <taxon>Thermomonosporaceae</taxon>
        <taxon>Actinomadura</taxon>
    </lineage>
</organism>
<feature type="region of interest" description="Disordered" evidence="1">
    <location>
        <begin position="1"/>
        <end position="34"/>
    </location>
</feature>
<evidence type="ECO:0000313" key="3">
    <source>
        <dbReference type="Proteomes" id="UP000262882"/>
    </source>
</evidence>
<name>A0A372GD19_9ACTN</name>
<proteinExistence type="predicted"/>
<sequence>MATAVTQGPTPSLALRAELDEPREGEAGARGTLDASAPGVARFVQVYRGFLDGAAAGASR</sequence>
<evidence type="ECO:0000256" key="1">
    <source>
        <dbReference type="SAM" id="MobiDB-lite"/>
    </source>
</evidence>
<dbReference type="AlphaFoldDB" id="A0A372GD19"/>
<reference evidence="2 3" key="1">
    <citation type="submission" date="2018-08" db="EMBL/GenBank/DDBJ databases">
        <title>Actinomadura spongicola sp. nov., isolated from marine sponge Leucetta chagosensis.</title>
        <authorList>
            <person name="Li L."/>
            <person name="Lin H.W."/>
        </authorList>
    </citation>
    <scope>NUCLEOTIDE SEQUENCE [LARGE SCALE GENOMIC DNA]</scope>
    <source>
        <strain evidence="2 3">LHW52907</strain>
    </source>
</reference>
<comment type="caution">
    <text evidence="2">The sequence shown here is derived from an EMBL/GenBank/DDBJ whole genome shotgun (WGS) entry which is preliminary data.</text>
</comment>